<name>A0ACC0ZNA8_9ROSI</name>
<keyword evidence="2" id="KW-1185">Reference proteome</keyword>
<gene>
    <name evidence="1" type="ORF">Pint_00154</name>
</gene>
<reference evidence="2" key="1">
    <citation type="journal article" date="2023" name="G3 (Bethesda)">
        <title>Genome assembly and association tests identify interacting loci associated with vigor, precocity, and sex in interspecific pistachio rootstocks.</title>
        <authorList>
            <person name="Palmer W."/>
            <person name="Jacygrad E."/>
            <person name="Sagayaradj S."/>
            <person name="Cavanaugh K."/>
            <person name="Han R."/>
            <person name="Bertier L."/>
            <person name="Beede B."/>
            <person name="Kafkas S."/>
            <person name="Golino D."/>
            <person name="Preece J."/>
            <person name="Michelmore R."/>
        </authorList>
    </citation>
    <scope>NUCLEOTIDE SEQUENCE [LARGE SCALE GENOMIC DNA]</scope>
</reference>
<comment type="caution">
    <text evidence="1">The sequence shown here is derived from an EMBL/GenBank/DDBJ whole genome shotgun (WGS) entry which is preliminary data.</text>
</comment>
<dbReference type="EMBL" id="CM047736">
    <property type="protein sequence ID" value="KAJ0053495.1"/>
    <property type="molecule type" value="Genomic_DNA"/>
</dbReference>
<proteinExistence type="predicted"/>
<dbReference type="Proteomes" id="UP001163603">
    <property type="component" value="Chromosome 1"/>
</dbReference>
<evidence type="ECO:0000313" key="2">
    <source>
        <dbReference type="Proteomes" id="UP001163603"/>
    </source>
</evidence>
<protein>
    <submittedName>
        <fullName evidence="1">Uncharacterized protein</fullName>
    </submittedName>
</protein>
<accession>A0ACC0ZNA8</accession>
<sequence length="364" mass="40097">MKTVTWLMSYATIVGDTFTDGSVKYTMTSMNVPEPVMSLAVQPVSKDSGGQFSKALNRFQREDPTFRVGLDAESGQTIISGMGELHLDIYVERIRREYKVDATVGKPRVNFRETVTNRAEFDYLHKKQSGGQGQYGRVCGKFWSRAGKGSAGCGVKQPYTLMSFLLMKFSFLYFGRYIEPLPPGSPTKFEFENLLVGQAIPSSFVPAIEKGFKEAANSGSLIGHPVENLRVVLTDGASHAVDSSELAFKLAAIYAFRQCYAAARPTILEPIMLVELKVPTEFQGSVAGDINKRKGVIIGNDQEGDDSVITAHVPLNNMFGYSTSLRSMTQGKGEFTMEYKEHSPVSHDVQTQLVNTYKASRGAE</sequence>
<organism evidence="1 2">
    <name type="scientific">Pistacia integerrima</name>
    <dbReference type="NCBI Taxonomy" id="434235"/>
    <lineage>
        <taxon>Eukaryota</taxon>
        <taxon>Viridiplantae</taxon>
        <taxon>Streptophyta</taxon>
        <taxon>Embryophyta</taxon>
        <taxon>Tracheophyta</taxon>
        <taxon>Spermatophyta</taxon>
        <taxon>Magnoliopsida</taxon>
        <taxon>eudicotyledons</taxon>
        <taxon>Gunneridae</taxon>
        <taxon>Pentapetalae</taxon>
        <taxon>rosids</taxon>
        <taxon>malvids</taxon>
        <taxon>Sapindales</taxon>
        <taxon>Anacardiaceae</taxon>
        <taxon>Pistacia</taxon>
    </lineage>
</organism>
<evidence type="ECO:0000313" key="1">
    <source>
        <dbReference type="EMBL" id="KAJ0053495.1"/>
    </source>
</evidence>